<dbReference type="AlphaFoldDB" id="A0A3N9X8I4"/>
<comment type="caution">
    <text evidence="2">The sequence shown here is derived from an EMBL/GenBank/DDBJ whole genome shotgun (WGS) entry which is preliminary data.</text>
</comment>
<accession>A0A3N9X8I4</accession>
<evidence type="ECO:0000313" key="3">
    <source>
        <dbReference type="Proteomes" id="UP000266889"/>
    </source>
</evidence>
<protein>
    <submittedName>
        <fullName evidence="2">Uncharacterized protein</fullName>
    </submittedName>
</protein>
<dbReference type="Proteomes" id="UP000266889">
    <property type="component" value="Unassembled WGS sequence"/>
</dbReference>
<reference evidence="2 3" key="1">
    <citation type="submission" date="2018-05" db="EMBL/GenBank/DDBJ databases">
        <title>Micromonospora from Atacama Desert.</title>
        <authorList>
            <person name="Carro L."/>
            <person name="Goodfellow M."/>
            <person name="Klenk H.-P."/>
        </authorList>
    </citation>
    <scope>NUCLEOTIDE SEQUENCE [LARGE SCALE GENOMIC DNA]</scope>
    <source>
        <strain evidence="2 3">LB32</strain>
    </source>
</reference>
<sequence length="201" mass="21327">MVLGAESGRADAEEWASVLVESLDTGAVRALGVGETIHRRMIACVAAIHYFGERAGDPVRDPELVFRHLAAALDGSPDVYFERYRSTLAGRLADYDRFRAGAGGDMRRVAAARSWMDGTRAALVQMCREVAVRLVEAPPEGAPGRAHQSPDAPGRADKGVSLRDEASRWCAVLPQIEAVRSAAKAARAAQAAEQGTATGGT</sequence>
<dbReference type="EMBL" id="QGSY01000177">
    <property type="protein sequence ID" value="RQX09202.1"/>
    <property type="molecule type" value="Genomic_DNA"/>
</dbReference>
<proteinExistence type="predicted"/>
<evidence type="ECO:0000313" key="2">
    <source>
        <dbReference type="EMBL" id="RQX09202.1"/>
    </source>
</evidence>
<keyword evidence="3" id="KW-1185">Reference proteome</keyword>
<name>A0A3N9X8I4_9ACTN</name>
<organism evidence="2 3">
    <name type="scientific">Micromonospora arida</name>
    <dbReference type="NCBI Taxonomy" id="2203715"/>
    <lineage>
        <taxon>Bacteria</taxon>
        <taxon>Bacillati</taxon>
        <taxon>Actinomycetota</taxon>
        <taxon>Actinomycetes</taxon>
        <taxon>Micromonosporales</taxon>
        <taxon>Micromonosporaceae</taxon>
        <taxon>Micromonospora</taxon>
    </lineage>
</organism>
<feature type="region of interest" description="Disordered" evidence="1">
    <location>
        <begin position="138"/>
        <end position="160"/>
    </location>
</feature>
<evidence type="ECO:0000256" key="1">
    <source>
        <dbReference type="SAM" id="MobiDB-lite"/>
    </source>
</evidence>
<gene>
    <name evidence="2" type="ORF">DLJ58_16040</name>
</gene>